<dbReference type="EMBL" id="CAJOAX010062816">
    <property type="protein sequence ID" value="CAF4348313.1"/>
    <property type="molecule type" value="Genomic_DNA"/>
</dbReference>
<organism evidence="1 2">
    <name type="scientific">Rotaria sordida</name>
    <dbReference type="NCBI Taxonomy" id="392033"/>
    <lineage>
        <taxon>Eukaryota</taxon>
        <taxon>Metazoa</taxon>
        <taxon>Spiralia</taxon>
        <taxon>Gnathifera</taxon>
        <taxon>Rotifera</taxon>
        <taxon>Eurotatoria</taxon>
        <taxon>Bdelloidea</taxon>
        <taxon>Philodinida</taxon>
        <taxon>Philodinidae</taxon>
        <taxon>Rotaria</taxon>
    </lineage>
</organism>
<gene>
    <name evidence="1" type="ORF">OTI717_LOCUS43466</name>
</gene>
<dbReference type="SUPFAM" id="SSF50249">
    <property type="entry name" value="Nucleic acid-binding proteins"/>
    <property type="match status" value="1"/>
</dbReference>
<proteinExistence type="predicted"/>
<dbReference type="InterPro" id="IPR012340">
    <property type="entry name" value="NA-bd_OB-fold"/>
</dbReference>
<accession>A0A820KZW9</accession>
<dbReference type="Proteomes" id="UP000663823">
    <property type="component" value="Unassembled WGS sequence"/>
</dbReference>
<evidence type="ECO:0000313" key="1">
    <source>
        <dbReference type="EMBL" id="CAF4348313.1"/>
    </source>
</evidence>
<feature type="non-terminal residue" evidence="1">
    <location>
        <position position="1"/>
    </location>
</feature>
<name>A0A820KZW9_9BILA</name>
<comment type="caution">
    <text evidence="1">The sequence shown here is derived from an EMBL/GenBank/DDBJ whole genome shotgun (WGS) entry which is preliminary data.</text>
</comment>
<reference evidence="1" key="1">
    <citation type="submission" date="2021-02" db="EMBL/GenBank/DDBJ databases">
        <authorList>
            <person name="Nowell W R."/>
        </authorList>
    </citation>
    <scope>NUCLEOTIDE SEQUENCE</scope>
</reference>
<dbReference type="AlphaFoldDB" id="A0A820KZW9"/>
<evidence type="ECO:0000313" key="2">
    <source>
        <dbReference type="Proteomes" id="UP000663823"/>
    </source>
</evidence>
<sequence>FGGIYTGKIVEIRPNGVLIQLYPTMPPVLLPNSQLDRRKVIHTFY</sequence>
<protein>
    <submittedName>
        <fullName evidence="1">Uncharacterized protein</fullName>
    </submittedName>
</protein>